<dbReference type="PROSITE" id="PS51257">
    <property type="entry name" value="PROKAR_LIPOPROTEIN"/>
    <property type="match status" value="1"/>
</dbReference>
<feature type="repeat" description="TPR" evidence="1">
    <location>
        <begin position="115"/>
        <end position="148"/>
    </location>
</feature>
<dbReference type="SMART" id="SM00028">
    <property type="entry name" value="TPR"/>
    <property type="match status" value="2"/>
</dbReference>
<proteinExistence type="predicted"/>
<dbReference type="Proteomes" id="UP001629953">
    <property type="component" value="Unassembled WGS sequence"/>
</dbReference>
<keyword evidence="1" id="KW-0802">TPR repeat</keyword>
<evidence type="ECO:0000313" key="2">
    <source>
        <dbReference type="EMBL" id="MFM2483651.1"/>
    </source>
</evidence>
<gene>
    <name evidence="2" type="ORF">ABUE30_00920</name>
</gene>
<dbReference type="EMBL" id="JBEQCT010000001">
    <property type="protein sequence ID" value="MFM2483651.1"/>
    <property type="molecule type" value="Genomic_DNA"/>
</dbReference>
<evidence type="ECO:0000313" key="3">
    <source>
        <dbReference type="Proteomes" id="UP001629953"/>
    </source>
</evidence>
<reference evidence="2 3" key="1">
    <citation type="journal article" date="2013" name="Int. J. Syst. Evol. Microbiol.">
        <title>Celerinatantimonas yamalensis sp. nov., a cold-adapted diazotrophic bacterium from a cold permafrost brine.</title>
        <authorList>
            <person name="Shcherbakova V."/>
            <person name="Chuvilskaya N."/>
            <person name="Rivkina E."/>
            <person name="Demidov N."/>
            <person name="Uchaeva V."/>
            <person name="Suetin S."/>
            <person name="Suzina N."/>
            <person name="Gilichinsky D."/>
        </authorList>
    </citation>
    <scope>NUCLEOTIDE SEQUENCE [LARGE SCALE GENOMIC DNA]</scope>
    <source>
        <strain evidence="2 3">C7</strain>
    </source>
</reference>
<organism evidence="2 3">
    <name type="scientific">Celerinatantimonas yamalensis</name>
    <dbReference type="NCBI Taxonomy" id="559956"/>
    <lineage>
        <taxon>Bacteria</taxon>
        <taxon>Pseudomonadati</taxon>
        <taxon>Pseudomonadota</taxon>
        <taxon>Gammaproteobacteria</taxon>
        <taxon>Celerinatantimonadaceae</taxon>
        <taxon>Celerinatantimonas</taxon>
    </lineage>
</organism>
<sequence>MVSNKLYTFTIFGCVMLLSACSSGRQSGGGFMQQRQFVSQASAQADKPLTTSQKVELMEKAQNYPGLVTYYKHQLEQDDSQSVRLSLAKTYYESGDINSALFQLSYLKAHTQPNAKINYLMAQCFYYQKDYTKALREVNIAIVLDPKDAKNYNLQGVISASLDDFISARRAFEKARSLFYSDAIVLNNLAMVDIYQNQYQRAIDLLMPMYKNGQADKKIRANLLIALAKVHQLGLFEEVYGNADLDKAKRVYNQLNMKTVKGTKPWN</sequence>
<dbReference type="PROSITE" id="PS50005">
    <property type="entry name" value="TPR"/>
    <property type="match status" value="1"/>
</dbReference>
<dbReference type="InterPro" id="IPR019734">
    <property type="entry name" value="TPR_rpt"/>
</dbReference>
<evidence type="ECO:0000256" key="1">
    <source>
        <dbReference type="PROSITE-ProRule" id="PRU00339"/>
    </source>
</evidence>
<comment type="caution">
    <text evidence="2">The sequence shown here is derived from an EMBL/GenBank/DDBJ whole genome shotgun (WGS) entry which is preliminary data.</text>
</comment>
<keyword evidence="3" id="KW-1185">Reference proteome</keyword>
<name>A0ABW9G3M7_9GAMM</name>
<dbReference type="InterPro" id="IPR011990">
    <property type="entry name" value="TPR-like_helical_dom_sf"/>
</dbReference>
<dbReference type="RefSeq" id="WP_408621799.1">
    <property type="nucleotide sequence ID" value="NZ_JBEQCT010000001.1"/>
</dbReference>
<protein>
    <recommendedName>
        <fullName evidence="4">Type IV pilus assembly protein PilF</fullName>
    </recommendedName>
</protein>
<accession>A0ABW9G3M7</accession>
<dbReference type="SUPFAM" id="SSF48452">
    <property type="entry name" value="TPR-like"/>
    <property type="match status" value="1"/>
</dbReference>
<evidence type="ECO:0008006" key="4">
    <source>
        <dbReference type="Google" id="ProtNLM"/>
    </source>
</evidence>
<dbReference type="Gene3D" id="1.25.40.10">
    <property type="entry name" value="Tetratricopeptide repeat domain"/>
    <property type="match status" value="1"/>
</dbReference>